<reference evidence="6" key="1">
    <citation type="submission" date="2017-05" db="EMBL/GenBank/DDBJ databases">
        <authorList>
            <person name="Kirkegaard R."/>
            <person name="Mcilroy J S."/>
        </authorList>
    </citation>
    <scope>NUCLEOTIDE SEQUENCE [LARGE SCALE GENOMIC DNA]</scope>
</reference>
<dbReference type="PANTHER" id="PTHR48078">
    <property type="entry name" value="THREONINE DEHYDRATASE, MITOCHONDRIAL-RELATED"/>
    <property type="match status" value="1"/>
</dbReference>
<dbReference type="GO" id="GO:0003941">
    <property type="term" value="F:L-serine ammonia-lyase activity"/>
    <property type="evidence" value="ECO:0007669"/>
    <property type="project" value="TreeGrafter"/>
</dbReference>
<protein>
    <submittedName>
        <fullName evidence="5">Threonine synthase</fullName>
    </submittedName>
</protein>
<feature type="domain" description="Tryptophan synthase beta chain-like PALP" evidence="4">
    <location>
        <begin position="66"/>
        <end position="360"/>
    </location>
</feature>
<dbReference type="GO" id="GO:0006567">
    <property type="term" value="P:L-threonine catabolic process"/>
    <property type="evidence" value="ECO:0007669"/>
    <property type="project" value="TreeGrafter"/>
</dbReference>
<dbReference type="Proteomes" id="UP000195514">
    <property type="component" value="Chromosome I"/>
</dbReference>
<organism evidence="5 6">
    <name type="scientific">Candidatus Brevifilum fermentans</name>
    <dbReference type="NCBI Taxonomy" id="1986204"/>
    <lineage>
        <taxon>Bacteria</taxon>
        <taxon>Bacillati</taxon>
        <taxon>Chloroflexota</taxon>
        <taxon>Anaerolineae</taxon>
        <taxon>Anaerolineales</taxon>
        <taxon>Anaerolineaceae</taxon>
        <taxon>Candidatus Brevifilum</taxon>
    </lineage>
</organism>
<dbReference type="CDD" id="cd01563">
    <property type="entry name" value="Thr-synth_1"/>
    <property type="match status" value="1"/>
</dbReference>
<dbReference type="GO" id="GO:0030170">
    <property type="term" value="F:pyridoxal phosphate binding"/>
    <property type="evidence" value="ECO:0007669"/>
    <property type="project" value="InterPro"/>
</dbReference>
<dbReference type="GO" id="GO:0006565">
    <property type="term" value="P:L-serine catabolic process"/>
    <property type="evidence" value="ECO:0007669"/>
    <property type="project" value="TreeGrafter"/>
</dbReference>
<evidence type="ECO:0000313" key="5">
    <source>
        <dbReference type="EMBL" id="SMX54411.1"/>
    </source>
</evidence>
<comment type="cofactor">
    <cofactor evidence="1">
        <name>pyridoxal 5'-phosphate</name>
        <dbReference type="ChEBI" id="CHEBI:597326"/>
    </cofactor>
</comment>
<dbReference type="RefSeq" id="WP_087862257.1">
    <property type="nucleotide sequence ID" value="NZ_LT859958.1"/>
</dbReference>
<dbReference type="GO" id="GO:0009097">
    <property type="term" value="P:isoleucine biosynthetic process"/>
    <property type="evidence" value="ECO:0007669"/>
    <property type="project" value="TreeGrafter"/>
</dbReference>
<name>A0A1Y6K409_9CHLR</name>
<evidence type="ECO:0000256" key="2">
    <source>
        <dbReference type="ARBA" id="ARBA00022898"/>
    </source>
</evidence>
<dbReference type="InterPro" id="IPR036052">
    <property type="entry name" value="TrpB-like_PALP_sf"/>
</dbReference>
<dbReference type="PROSITE" id="PS00165">
    <property type="entry name" value="DEHYDRATASE_SER_THR"/>
    <property type="match status" value="1"/>
</dbReference>
<keyword evidence="2" id="KW-0663">Pyridoxal phosphate</keyword>
<dbReference type="AlphaFoldDB" id="A0A1Y6K409"/>
<gene>
    <name evidence="5" type="ORF">CFX1CAM_1346</name>
</gene>
<dbReference type="InterPro" id="IPR050147">
    <property type="entry name" value="Ser/Thr_Dehydratase"/>
</dbReference>
<dbReference type="KEGG" id="abat:CFX1CAM_1346"/>
<dbReference type="InterPro" id="IPR001926">
    <property type="entry name" value="TrpB-like_PALP"/>
</dbReference>
<dbReference type="OrthoDB" id="9778118at2"/>
<evidence type="ECO:0000313" key="6">
    <source>
        <dbReference type="Proteomes" id="UP000195514"/>
    </source>
</evidence>
<dbReference type="PANTHER" id="PTHR48078:SF6">
    <property type="entry name" value="L-THREONINE DEHYDRATASE CATABOLIC TDCB"/>
    <property type="match status" value="1"/>
</dbReference>
<keyword evidence="6" id="KW-1185">Reference proteome</keyword>
<dbReference type="InterPro" id="IPR000634">
    <property type="entry name" value="Ser/Thr_deHydtase_PyrdxlP-BS"/>
</dbReference>
<keyword evidence="3" id="KW-0456">Lyase</keyword>
<evidence type="ECO:0000256" key="3">
    <source>
        <dbReference type="ARBA" id="ARBA00023239"/>
    </source>
</evidence>
<evidence type="ECO:0000256" key="1">
    <source>
        <dbReference type="ARBA" id="ARBA00001933"/>
    </source>
</evidence>
<dbReference type="SUPFAM" id="SSF53686">
    <property type="entry name" value="Tryptophan synthase beta subunit-like PLP-dependent enzymes"/>
    <property type="match status" value="1"/>
</dbReference>
<dbReference type="Gene3D" id="3.40.50.1100">
    <property type="match status" value="2"/>
</dbReference>
<sequence length="372" mass="40617">MQVFCFDCGYTTALTLDVWRCPSCGGAWEPAALPAFDAANILRQDFSIWRYGSMLGLDIVTPFVPMGVGWTPLVPAMLFGKKIHLKLEYLQPTGSFKDRGINAMVNQLVHMGVSSMIEDSSGNAGASLAAHGAKFGIHTEIYVPEDASRFKQHQISIYGVDLKTVSGTRKDTERAAHAAVGVRGTYASHAYHPAYLSGQMTVAFEVWEQLEGKTPDWILYPVAQGGQFIGAWLGWSKLYEAGLINRLPRMVAVQSAQVSPLYLAWRDGFDVVQAITPTGRTIADGVNISNPVRGKRLLHVVSESRGRVMAIQDHAISEGQRKLAKLGFYVEPTSALVCAALKELIAEIHEDDLVLLPLTGNGLKGEPTFNRV</sequence>
<evidence type="ECO:0000259" key="4">
    <source>
        <dbReference type="Pfam" id="PF00291"/>
    </source>
</evidence>
<accession>A0A1Y6K409</accession>
<dbReference type="Pfam" id="PF00291">
    <property type="entry name" value="PALP"/>
    <property type="match status" value="1"/>
</dbReference>
<dbReference type="GO" id="GO:0004794">
    <property type="term" value="F:threonine deaminase activity"/>
    <property type="evidence" value="ECO:0007669"/>
    <property type="project" value="TreeGrafter"/>
</dbReference>
<dbReference type="EMBL" id="LT859958">
    <property type="protein sequence ID" value="SMX54411.1"/>
    <property type="molecule type" value="Genomic_DNA"/>
</dbReference>
<proteinExistence type="predicted"/>